<dbReference type="PANTHER" id="PTHR47367">
    <property type="entry name" value="AUXIN-REGULATED PROTEIN-LIKE"/>
    <property type="match status" value="1"/>
</dbReference>
<dbReference type="AlphaFoldDB" id="A0AA38FLM6"/>
<gene>
    <name evidence="1" type="ORF">KI387_010600</name>
</gene>
<protein>
    <submittedName>
        <fullName evidence="1">Uncharacterized protein</fullName>
    </submittedName>
</protein>
<organism evidence="1 2">
    <name type="scientific">Taxus chinensis</name>
    <name type="common">Chinese yew</name>
    <name type="synonym">Taxus wallichiana var. chinensis</name>
    <dbReference type="NCBI Taxonomy" id="29808"/>
    <lineage>
        <taxon>Eukaryota</taxon>
        <taxon>Viridiplantae</taxon>
        <taxon>Streptophyta</taxon>
        <taxon>Embryophyta</taxon>
        <taxon>Tracheophyta</taxon>
        <taxon>Spermatophyta</taxon>
        <taxon>Pinopsida</taxon>
        <taxon>Pinidae</taxon>
        <taxon>Conifers II</taxon>
        <taxon>Cupressales</taxon>
        <taxon>Taxaceae</taxon>
        <taxon>Taxus</taxon>
    </lineage>
</organism>
<evidence type="ECO:0000313" key="2">
    <source>
        <dbReference type="Proteomes" id="UP000824469"/>
    </source>
</evidence>
<keyword evidence="2" id="KW-1185">Reference proteome</keyword>
<accession>A0AA38FLM6</accession>
<name>A0AA38FLM6_TAXCH</name>
<comment type="caution">
    <text evidence="1">The sequence shown here is derived from an EMBL/GenBank/DDBJ whole genome shotgun (WGS) entry which is preliminary data.</text>
</comment>
<dbReference type="Proteomes" id="UP000824469">
    <property type="component" value="Unassembled WGS sequence"/>
</dbReference>
<sequence>MSSTVTSQWREKATGFFSSSGVKLKQASHTAGAFVGEVAKDAGSSVAEAAERAGTAVKNTMDPSSAIKTAAAISIVT</sequence>
<evidence type="ECO:0000313" key="1">
    <source>
        <dbReference type="EMBL" id="KAH9306196.1"/>
    </source>
</evidence>
<dbReference type="EMBL" id="JAHRHJ020000008">
    <property type="protein sequence ID" value="KAH9306196.1"/>
    <property type="molecule type" value="Genomic_DNA"/>
</dbReference>
<proteinExistence type="predicted"/>
<dbReference type="PANTHER" id="PTHR47367:SF1">
    <property type="entry name" value="OS07G0486500 PROTEIN"/>
    <property type="match status" value="1"/>
</dbReference>
<reference evidence="1 2" key="1">
    <citation type="journal article" date="2021" name="Nat. Plants">
        <title>The Taxus genome provides insights into paclitaxel biosynthesis.</title>
        <authorList>
            <person name="Xiong X."/>
            <person name="Gou J."/>
            <person name="Liao Q."/>
            <person name="Li Y."/>
            <person name="Zhou Q."/>
            <person name="Bi G."/>
            <person name="Li C."/>
            <person name="Du R."/>
            <person name="Wang X."/>
            <person name="Sun T."/>
            <person name="Guo L."/>
            <person name="Liang H."/>
            <person name="Lu P."/>
            <person name="Wu Y."/>
            <person name="Zhang Z."/>
            <person name="Ro D.K."/>
            <person name="Shang Y."/>
            <person name="Huang S."/>
            <person name="Yan J."/>
        </authorList>
    </citation>
    <scope>NUCLEOTIDE SEQUENCE [LARGE SCALE GENOMIC DNA]</scope>
    <source>
        <strain evidence="1">Ta-2019</strain>
    </source>
</reference>